<evidence type="ECO:0000313" key="5">
    <source>
        <dbReference type="Proteomes" id="UP000199675"/>
    </source>
</evidence>
<dbReference type="EMBL" id="FNNE01000004">
    <property type="protein sequence ID" value="SDW77311.1"/>
    <property type="molecule type" value="Genomic_DNA"/>
</dbReference>
<proteinExistence type="predicted"/>
<organism evidence="3 5">
    <name type="scientific">Marinobacter mobilis</name>
    <dbReference type="NCBI Taxonomy" id="488533"/>
    <lineage>
        <taxon>Bacteria</taxon>
        <taxon>Pseudomonadati</taxon>
        <taxon>Pseudomonadota</taxon>
        <taxon>Gammaproteobacteria</taxon>
        <taxon>Pseudomonadales</taxon>
        <taxon>Marinobacteraceae</taxon>
        <taxon>Marinobacter</taxon>
    </lineage>
</organism>
<keyword evidence="5" id="KW-1185">Reference proteome</keyword>
<evidence type="ECO:0000256" key="1">
    <source>
        <dbReference type="SAM" id="MobiDB-lite"/>
    </source>
</evidence>
<dbReference type="STRING" id="488533.SAMN04487960_10495"/>
<evidence type="ECO:0000313" key="3">
    <source>
        <dbReference type="EMBL" id="SDW77311.1"/>
    </source>
</evidence>
<accession>A0A1H2W9U4</accession>
<feature type="compositionally biased region" description="Polar residues" evidence="1">
    <location>
        <begin position="1"/>
        <end position="11"/>
    </location>
</feature>
<dbReference type="RefSeq" id="WP_245725956.1">
    <property type="nucleotide sequence ID" value="NZ_FNNE01000004.1"/>
</dbReference>
<dbReference type="AlphaFoldDB" id="A0A1H2W9U4"/>
<reference evidence="3 5" key="1">
    <citation type="submission" date="2016-10" db="EMBL/GenBank/DDBJ databases">
        <authorList>
            <person name="de Groot N.N."/>
        </authorList>
    </citation>
    <scope>NUCLEOTIDE SEQUENCE [LARGE SCALE GENOMIC DNA]</scope>
    <source>
        <strain evidence="3 5">CGMCC 1.7059</strain>
    </source>
</reference>
<keyword evidence="2" id="KW-0472">Membrane</keyword>
<evidence type="ECO:0000313" key="4">
    <source>
        <dbReference type="EMBL" id="SDX54211.1"/>
    </source>
</evidence>
<dbReference type="EMBL" id="FNNE01000010">
    <property type="protein sequence ID" value="SDX54211.1"/>
    <property type="molecule type" value="Genomic_DNA"/>
</dbReference>
<feature type="region of interest" description="Disordered" evidence="1">
    <location>
        <begin position="1"/>
        <end position="20"/>
    </location>
</feature>
<keyword evidence="2" id="KW-0812">Transmembrane</keyword>
<evidence type="ECO:0008006" key="6">
    <source>
        <dbReference type="Google" id="ProtNLM"/>
    </source>
</evidence>
<evidence type="ECO:0000256" key="2">
    <source>
        <dbReference type="SAM" id="Phobius"/>
    </source>
</evidence>
<name>A0A1H2W9U4_9GAMM</name>
<gene>
    <name evidence="3" type="ORF">SAMN04487960_10495</name>
    <name evidence="4" type="ORF">SAMN04487960_110194</name>
</gene>
<dbReference type="Proteomes" id="UP000199675">
    <property type="component" value="Unassembled WGS sequence"/>
</dbReference>
<keyword evidence="2" id="KW-1133">Transmembrane helix</keyword>
<feature type="transmembrane region" description="Helical" evidence="2">
    <location>
        <begin position="28"/>
        <end position="48"/>
    </location>
</feature>
<sequence length="214" mass="23657">MTTTMANSMTDNDNEPLSPERVRRGRRVALLLFVIGFGPMLLATVMYYTGWLNPAGHVNYGSLVQPLVPVSQLNLIGTDGKRLADRFTAPTANRQWLMLTTAEGCAQTCESLLYLSRQVNVALGKDANRVARAAYLTELTLSQQQRLGAEYEAVEMLRRGGRDPVWPDAINPAAGPRILLVDPLGHVMMQYTPDNSGEDMLKDIKRLLKLSQLG</sequence>
<protein>
    <recommendedName>
        <fullName evidence="6">Cytochrome oxidase Cu insertion factor, SCO1/SenC/PrrC family</fullName>
    </recommendedName>
</protein>